<dbReference type="EC" id="2.7.13.3" evidence="2"/>
<name>A0A1H8LBN7_9MICO</name>
<evidence type="ECO:0000256" key="6">
    <source>
        <dbReference type="ARBA" id="ARBA00022777"/>
    </source>
</evidence>
<comment type="catalytic activity">
    <reaction evidence="1">
        <text>ATP + protein L-histidine = ADP + protein N-phospho-L-histidine.</text>
        <dbReference type="EC" id="2.7.13.3"/>
    </reaction>
</comment>
<dbReference type="InterPro" id="IPR036890">
    <property type="entry name" value="HATPase_C_sf"/>
</dbReference>
<comment type="caution">
    <text evidence="11">The sequence shown here is derived from an EMBL/GenBank/DDBJ whole genome shotgun (WGS) entry which is preliminary data.</text>
</comment>
<evidence type="ECO:0000256" key="8">
    <source>
        <dbReference type="ARBA" id="ARBA00023012"/>
    </source>
</evidence>
<evidence type="ECO:0000256" key="3">
    <source>
        <dbReference type="ARBA" id="ARBA00022553"/>
    </source>
</evidence>
<sequence>MIRSLSRPQLVVDAAVAVIAVLSRSVLGYDSAVVFWVTVGMAGAVFLRRLSPGLALALAWCTVAVQLWASLPPDIANAAVLPVLYATAAYGSRPVRWLGLASVPVGALTATVYVLYLQSSGLTGFVDLVLQVRTGEAFQRGAPGVIGFVSAVALFGLSWVLGLLVATWRTAREGRSALRSAAAEQAEARREVAVEQERTRIARDMHDVVAHSLAVVIAQADGGRYARAANPEAADDAFRTIANTARSALADVRVLLGQLRSNPDSASGGDGTSAPVMAAPQPTLADLDRLVDQFRASGLTVERSESGPAAQLGAGHQLVIYRIVQESLTNVLRHGDAARTVAVGFSWQDDALTVTIDSGLLVPRDTGAAPNGHGIDGMRERAVLAGGSFAASEIGDRFVVCLTLPPLTAAPPLCREAVSE</sequence>
<dbReference type="SUPFAM" id="SSF55874">
    <property type="entry name" value="ATPase domain of HSP90 chaperone/DNA topoisomerase II/histidine kinase"/>
    <property type="match status" value="1"/>
</dbReference>
<protein>
    <recommendedName>
        <fullName evidence="2">histidine kinase</fullName>
        <ecNumber evidence="2">2.7.13.3</ecNumber>
    </recommendedName>
</protein>
<proteinExistence type="predicted"/>
<evidence type="ECO:0000256" key="5">
    <source>
        <dbReference type="ARBA" id="ARBA00022741"/>
    </source>
</evidence>
<dbReference type="OrthoDB" id="227596at2"/>
<evidence type="ECO:0000256" key="2">
    <source>
        <dbReference type="ARBA" id="ARBA00012438"/>
    </source>
</evidence>
<evidence type="ECO:0000313" key="11">
    <source>
        <dbReference type="EMBL" id="TFB82619.1"/>
    </source>
</evidence>
<dbReference type="InterPro" id="IPR011712">
    <property type="entry name" value="Sig_transdc_His_kin_sub3_dim/P"/>
</dbReference>
<dbReference type="PANTHER" id="PTHR24421:SF10">
    <property type="entry name" value="NITRATE_NITRITE SENSOR PROTEIN NARQ"/>
    <property type="match status" value="1"/>
</dbReference>
<dbReference type="CDD" id="cd16917">
    <property type="entry name" value="HATPase_UhpB-NarQ-NarX-like"/>
    <property type="match status" value="1"/>
</dbReference>
<dbReference type="GO" id="GO:0005524">
    <property type="term" value="F:ATP binding"/>
    <property type="evidence" value="ECO:0007669"/>
    <property type="project" value="UniProtKB-KW"/>
</dbReference>
<keyword evidence="3" id="KW-0597">Phosphoprotein</keyword>
<dbReference type="Gene3D" id="3.30.565.10">
    <property type="entry name" value="Histidine kinase-like ATPase, C-terminal domain"/>
    <property type="match status" value="1"/>
</dbReference>
<dbReference type="Pfam" id="PF23539">
    <property type="entry name" value="DUF7134"/>
    <property type="match status" value="1"/>
</dbReference>
<gene>
    <name evidence="11" type="ORF">E3O10_17165</name>
</gene>
<dbReference type="RefSeq" id="WP_092112473.1">
    <property type="nucleotide sequence ID" value="NZ_FOCN01000026.1"/>
</dbReference>
<keyword evidence="6 11" id="KW-0418">Kinase</keyword>
<dbReference type="Pfam" id="PF07730">
    <property type="entry name" value="HisKA_3"/>
    <property type="match status" value="1"/>
</dbReference>
<evidence type="ECO:0000313" key="12">
    <source>
        <dbReference type="Proteomes" id="UP000297654"/>
    </source>
</evidence>
<dbReference type="GO" id="GO:0046983">
    <property type="term" value="F:protein dimerization activity"/>
    <property type="evidence" value="ECO:0007669"/>
    <property type="project" value="InterPro"/>
</dbReference>
<keyword evidence="12" id="KW-1185">Reference proteome</keyword>
<evidence type="ECO:0000259" key="9">
    <source>
        <dbReference type="Pfam" id="PF07730"/>
    </source>
</evidence>
<evidence type="ECO:0000259" key="10">
    <source>
        <dbReference type="Pfam" id="PF23539"/>
    </source>
</evidence>
<evidence type="ECO:0000256" key="1">
    <source>
        <dbReference type="ARBA" id="ARBA00000085"/>
    </source>
</evidence>
<keyword evidence="7" id="KW-0067">ATP-binding</keyword>
<keyword evidence="4" id="KW-0808">Transferase</keyword>
<evidence type="ECO:0000256" key="4">
    <source>
        <dbReference type="ARBA" id="ARBA00022679"/>
    </source>
</evidence>
<dbReference type="AlphaFoldDB" id="A0A1H8LBN7"/>
<keyword evidence="5" id="KW-0547">Nucleotide-binding</keyword>
<dbReference type="Proteomes" id="UP000297654">
    <property type="component" value="Unassembled WGS sequence"/>
</dbReference>
<reference evidence="11 12" key="1">
    <citation type="submission" date="2019-03" db="EMBL/GenBank/DDBJ databases">
        <title>Genomics of glacier-inhabiting Cryobacterium strains.</title>
        <authorList>
            <person name="Liu Q."/>
            <person name="Xin Y.-H."/>
        </authorList>
    </citation>
    <scope>NUCLEOTIDE SEQUENCE [LARGE SCALE GENOMIC DNA]</scope>
    <source>
        <strain evidence="11 12">Hh15</strain>
    </source>
</reference>
<accession>A0A1H8LBN7</accession>
<evidence type="ECO:0000256" key="7">
    <source>
        <dbReference type="ARBA" id="ARBA00022840"/>
    </source>
</evidence>
<dbReference type="Gene3D" id="1.20.5.1930">
    <property type="match status" value="1"/>
</dbReference>
<organism evidence="11 12">
    <name type="scientific">Cryobacterium luteum</name>
    <dbReference type="NCBI Taxonomy" id="1424661"/>
    <lineage>
        <taxon>Bacteria</taxon>
        <taxon>Bacillati</taxon>
        <taxon>Actinomycetota</taxon>
        <taxon>Actinomycetes</taxon>
        <taxon>Micrococcales</taxon>
        <taxon>Microbacteriaceae</taxon>
        <taxon>Cryobacterium</taxon>
    </lineage>
</organism>
<feature type="domain" description="DUF7134" evidence="10">
    <location>
        <begin position="5"/>
        <end position="125"/>
    </location>
</feature>
<dbReference type="InterPro" id="IPR050482">
    <property type="entry name" value="Sensor_HK_TwoCompSys"/>
</dbReference>
<dbReference type="STRING" id="1424661.SAMN05216281_12611"/>
<dbReference type="GO" id="GO:0016020">
    <property type="term" value="C:membrane"/>
    <property type="evidence" value="ECO:0007669"/>
    <property type="project" value="InterPro"/>
</dbReference>
<dbReference type="EMBL" id="SOFF01000056">
    <property type="protein sequence ID" value="TFB82619.1"/>
    <property type="molecule type" value="Genomic_DNA"/>
</dbReference>
<keyword evidence="8" id="KW-0902">Two-component regulatory system</keyword>
<feature type="domain" description="Signal transduction histidine kinase subgroup 3 dimerisation and phosphoacceptor" evidence="9">
    <location>
        <begin position="197"/>
        <end position="261"/>
    </location>
</feature>
<dbReference type="InterPro" id="IPR055558">
    <property type="entry name" value="DUF7134"/>
</dbReference>
<dbReference type="GO" id="GO:0000155">
    <property type="term" value="F:phosphorelay sensor kinase activity"/>
    <property type="evidence" value="ECO:0007669"/>
    <property type="project" value="InterPro"/>
</dbReference>
<dbReference type="PANTHER" id="PTHR24421">
    <property type="entry name" value="NITRATE/NITRITE SENSOR PROTEIN NARX-RELATED"/>
    <property type="match status" value="1"/>
</dbReference>